<keyword evidence="3 5" id="KW-0694">RNA-binding</keyword>
<feature type="region of interest" description="Disordered" evidence="6">
    <location>
        <begin position="51"/>
        <end position="81"/>
    </location>
</feature>
<comment type="subcellular location">
    <subcellularLocation>
        <location evidence="5">Cytoplasm</location>
    </subcellularLocation>
</comment>
<dbReference type="EMBL" id="JAEVLS010000002">
    <property type="protein sequence ID" value="MBM0105780.1"/>
    <property type="molecule type" value="Genomic_DNA"/>
</dbReference>
<dbReference type="InterPro" id="IPR036107">
    <property type="entry name" value="CsrA_sf"/>
</dbReference>
<evidence type="ECO:0000256" key="4">
    <source>
        <dbReference type="ARBA" id="ARBA00023159"/>
    </source>
</evidence>
<dbReference type="PANTHER" id="PTHR34984:SF1">
    <property type="entry name" value="CARBON STORAGE REGULATOR"/>
    <property type="match status" value="1"/>
</dbReference>
<evidence type="ECO:0000256" key="2">
    <source>
        <dbReference type="ARBA" id="ARBA00022845"/>
    </source>
</evidence>
<keyword evidence="4 5" id="KW-0010">Activator</keyword>
<organism evidence="7 8">
    <name type="scientific">Steroidobacter gossypii</name>
    <dbReference type="NCBI Taxonomy" id="2805490"/>
    <lineage>
        <taxon>Bacteria</taxon>
        <taxon>Pseudomonadati</taxon>
        <taxon>Pseudomonadota</taxon>
        <taxon>Gammaproteobacteria</taxon>
        <taxon>Steroidobacterales</taxon>
        <taxon>Steroidobacteraceae</taxon>
        <taxon>Steroidobacter</taxon>
    </lineage>
</organism>
<dbReference type="HAMAP" id="MF_00167">
    <property type="entry name" value="CsrA"/>
    <property type="match status" value="1"/>
</dbReference>
<keyword evidence="1 5" id="KW-0963">Cytoplasm</keyword>
<dbReference type="SUPFAM" id="SSF117130">
    <property type="entry name" value="CsrA-like"/>
    <property type="match status" value="1"/>
</dbReference>
<proteinExistence type="inferred from homology"/>
<evidence type="ECO:0000256" key="3">
    <source>
        <dbReference type="ARBA" id="ARBA00022884"/>
    </source>
</evidence>
<dbReference type="Proteomes" id="UP000661077">
    <property type="component" value="Unassembled WGS sequence"/>
</dbReference>
<dbReference type="Pfam" id="PF02599">
    <property type="entry name" value="CsrA"/>
    <property type="match status" value="1"/>
</dbReference>
<sequence>MLVLTRRIGEVIRVHRQIEVTVLEVRHGVVRLGWRAPSHVEIVRAELCRGSMRPASRAARRRGRSTRPPDDLGPRSQGQWR</sequence>
<gene>
    <name evidence="5" type="primary">csrA</name>
    <name evidence="7" type="ORF">JM946_13650</name>
</gene>
<keyword evidence="2 5" id="KW-0810">Translation regulation</keyword>
<keyword evidence="8" id="KW-1185">Reference proteome</keyword>
<protein>
    <recommendedName>
        <fullName evidence="5">Translational regulator CsrA</fullName>
    </recommendedName>
    <alternativeName>
        <fullName evidence="5">Carbon storage regulator</fullName>
    </alternativeName>
</protein>
<accession>A0ABS1WXT2</accession>
<dbReference type="InterPro" id="IPR003751">
    <property type="entry name" value="CsrA"/>
</dbReference>
<keyword evidence="5" id="KW-0678">Repressor</keyword>
<evidence type="ECO:0000256" key="6">
    <source>
        <dbReference type="SAM" id="MobiDB-lite"/>
    </source>
</evidence>
<evidence type="ECO:0000256" key="1">
    <source>
        <dbReference type="ARBA" id="ARBA00022490"/>
    </source>
</evidence>
<dbReference type="PANTHER" id="PTHR34984">
    <property type="entry name" value="CARBON STORAGE REGULATOR"/>
    <property type="match status" value="1"/>
</dbReference>
<comment type="function">
    <text evidence="5">A key translational regulator that binds mRNA to regulate translation initiation and/or mRNA stability. Mediates global changes in gene expression, shifting from rapid growth to stress survival by linking envelope stress, the stringent response and the catabolite repression systems. Usually binds in the 5'-UTR; binding at or near the Shine-Dalgarno sequence prevents ribosome-binding, repressing translation, binding elsewhere in the 5'-UTR can activate translation and/or stabilize the mRNA. Its function is antagonized by small RNA(s).</text>
</comment>
<evidence type="ECO:0000313" key="8">
    <source>
        <dbReference type="Proteomes" id="UP000661077"/>
    </source>
</evidence>
<evidence type="ECO:0000256" key="5">
    <source>
        <dbReference type="HAMAP-Rule" id="MF_00167"/>
    </source>
</evidence>
<comment type="subunit">
    <text evidence="5">Homodimer; the beta-strands of each monomer intercalate to form a hydrophobic core, while the alpha-helices form wings that extend away from the core.</text>
</comment>
<dbReference type="Gene3D" id="2.60.40.4380">
    <property type="entry name" value="Translational regulator CsrA"/>
    <property type="match status" value="1"/>
</dbReference>
<evidence type="ECO:0000313" key="7">
    <source>
        <dbReference type="EMBL" id="MBM0105780.1"/>
    </source>
</evidence>
<comment type="similarity">
    <text evidence="5">Belongs to the CsrA/RsmA family.</text>
</comment>
<name>A0ABS1WXT2_9GAMM</name>
<reference evidence="7 8" key="1">
    <citation type="journal article" date="2021" name="Int. J. Syst. Evol. Microbiol.">
        <title>Steroidobacter gossypii sp. nov., isolated from soil of cotton cropping field.</title>
        <authorList>
            <person name="Huang R."/>
            <person name="Yang S."/>
            <person name="Zhen C."/>
            <person name="Liu W."/>
        </authorList>
    </citation>
    <scope>NUCLEOTIDE SEQUENCE [LARGE SCALE GENOMIC DNA]</scope>
    <source>
        <strain evidence="7 8">S1-65</strain>
    </source>
</reference>
<comment type="caution">
    <text evidence="7">The sequence shown here is derived from an EMBL/GenBank/DDBJ whole genome shotgun (WGS) entry which is preliminary data.</text>
</comment>